<dbReference type="Pfam" id="PF25876">
    <property type="entry name" value="HH_MFP_RND"/>
    <property type="match status" value="1"/>
</dbReference>
<dbReference type="InterPro" id="IPR058624">
    <property type="entry name" value="MdtA-like_HH"/>
</dbReference>
<gene>
    <name evidence="6" type="ORF">PM10SUCC1_19920</name>
</gene>
<keyword evidence="2" id="KW-0175">Coiled coil</keyword>
<dbReference type="Gene3D" id="1.10.287.470">
    <property type="entry name" value="Helix hairpin bin"/>
    <property type="match status" value="1"/>
</dbReference>
<feature type="domain" description="Multidrug resistance protein MdtA-like alpha-helical hairpin" evidence="3">
    <location>
        <begin position="101"/>
        <end position="166"/>
    </location>
</feature>
<evidence type="ECO:0000313" key="7">
    <source>
        <dbReference type="Proteomes" id="UP001144471"/>
    </source>
</evidence>
<dbReference type="GO" id="GO:0015562">
    <property type="term" value="F:efflux transmembrane transporter activity"/>
    <property type="evidence" value="ECO:0007669"/>
    <property type="project" value="TreeGrafter"/>
</dbReference>
<name>A0A9W6LND1_9FUSO</name>
<protein>
    <submittedName>
        <fullName evidence="6">Hemolysin secretion protein D</fullName>
    </submittedName>
</protein>
<dbReference type="GO" id="GO:1990281">
    <property type="term" value="C:efflux pump complex"/>
    <property type="evidence" value="ECO:0007669"/>
    <property type="project" value="TreeGrafter"/>
</dbReference>
<evidence type="ECO:0000259" key="4">
    <source>
        <dbReference type="Pfam" id="PF25954"/>
    </source>
</evidence>
<dbReference type="Gene3D" id="2.40.50.100">
    <property type="match status" value="1"/>
</dbReference>
<dbReference type="PROSITE" id="PS51257">
    <property type="entry name" value="PROKAR_LIPOPROTEIN"/>
    <property type="match status" value="1"/>
</dbReference>
<dbReference type="Gene3D" id="2.40.420.20">
    <property type="match status" value="1"/>
</dbReference>
<evidence type="ECO:0000259" key="5">
    <source>
        <dbReference type="Pfam" id="PF25989"/>
    </source>
</evidence>
<keyword evidence="7" id="KW-1185">Reference proteome</keyword>
<feature type="domain" description="YknX-like C-terminal permuted SH3-like" evidence="5">
    <location>
        <begin position="285"/>
        <end position="358"/>
    </location>
</feature>
<comment type="similarity">
    <text evidence="1">Belongs to the membrane fusion protein (MFP) (TC 8.A.1) family.</text>
</comment>
<dbReference type="AlphaFoldDB" id="A0A9W6LND1"/>
<dbReference type="Proteomes" id="UP001144471">
    <property type="component" value="Unassembled WGS sequence"/>
</dbReference>
<sequence length="364" mass="40107">MKKNIVVLMMAAALLGCGRKEEVVEEPTLRPVKYVVIEKTESDIAREFSGTIKAETESRLSFRVPGTIERKFVSLGEEVRRGEVLAEVDRIDYEVKYQASIADLEKTKANLVRAQADFERYQKLYFNDNVSKAEYDSALAQFKSSKAQVEAAEKQVEYDRLQLSYTKLVSPANGTIAEELSEENETISAGTPVFMLSLEGDLEVEFFVPESLIGQIRAGEEIVVAADAAQREEIRGEITKVGTVSTGFGRTFPVKAKLIDPSEAIKSGMTAQVKLNFKFADEDVIILPLQSVVTDSVGNTYVYKLEDVSENQGTVKRVDVKTGKVTNRGIEVTEGLESGELVVTAGMSKITEGQKVEVPPKGVR</sequence>
<evidence type="ECO:0000256" key="1">
    <source>
        <dbReference type="ARBA" id="ARBA00009477"/>
    </source>
</evidence>
<dbReference type="Gene3D" id="2.40.30.170">
    <property type="match status" value="1"/>
</dbReference>
<dbReference type="RefSeq" id="WP_281835663.1">
    <property type="nucleotide sequence ID" value="NZ_BSDY01000008.1"/>
</dbReference>
<dbReference type="SUPFAM" id="SSF111369">
    <property type="entry name" value="HlyD-like secretion proteins"/>
    <property type="match status" value="1"/>
</dbReference>
<reference evidence="6" key="1">
    <citation type="submission" date="2022-12" db="EMBL/GenBank/DDBJ databases">
        <title>Reference genome sequencing for broad-spectrum identification of bacterial and archaeal isolates by mass spectrometry.</title>
        <authorList>
            <person name="Sekiguchi Y."/>
            <person name="Tourlousse D.M."/>
        </authorList>
    </citation>
    <scope>NUCLEOTIDE SEQUENCE</scope>
    <source>
        <strain evidence="6">10succ1</strain>
    </source>
</reference>
<evidence type="ECO:0000313" key="6">
    <source>
        <dbReference type="EMBL" id="GLI56478.1"/>
    </source>
</evidence>
<dbReference type="InterPro" id="IPR058792">
    <property type="entry name" value="Beta-barrel_RND_2"/>
</dbReference>
<proteinExistence type="inferred from homology"/>
<dbReference type="InterPro" id="IPR006143">
    <property type="entry name" value="RND_pump_MFP"/>
</dbReference>
<dbReference type="PANTHER" id="PTHR30469">
    <property type="entry name" value="MULTIDRUG RESISTANCE PROTEIN MDTA"/>
    <property type="match status" value="1"/>
</dbReference>
<dbReference type="Pfam" id="PF25954">
    <property type="entry name" value="Beta-barrel_RND_2"/>
    <property type="match status" value="1"/>
</dbReference>
<dbReference type="Pfam" id="PF25989">
    <property type="entry name" value="YknX_C"/>
    <property type="match status" value="1"/>
</dbReference>
<dbReference type="InterPro" id="IPR058637">
    <property type="entry name" value="YknX-like_C"/>
</dbReference>
<accession>A0A9W6LND1</accession>
<organism evidence="6 7">
    <name type="scientific">Propionigenium maris DSM 9537</name>
    <dbReference type="NCBI Taxonomy" id="1123000"/>
    <lineage>
        <taxon>Bacteria</taxon>
        <taxon>Fusobacteriati</taxon>
        <taxon>Fusobacteriota</taxon>
        <taxon>Fusobacteriia</taxon>
        <taxon>Fusobacteriales</taxon>
        <taxon>Fusobacteriaceae</taxon>
        <taxon>Propionigenium</taxon>
    </lineage>
</organism>
<dbReference type="EMBL" id="BSDY01000008">
    <property type="protein sequence ID" value="GLI56478.1"/>
    <property type="molecule type" value="Genomic_DNA"/>
</dbReference>
<evidence type="ECO:0000256" key="2">
    <source>
        <dbReference type="SAM" id="Coils"/>
    </source>
</evidence>
<feature type="domain" description="CusB-like beta-barrel" evidence="4">
    <location>
        <begin position="205"/>
        <end position="276"/>
    </location>
</feature>
<feature type="coiled-coil region" evidence="2">
    <location>
        <begin position="104"/>
        <end position="155"/>
    </location>
</feature>
<dbReference type="PANTHER" id="PTHR30469:SF20">
    <property type="entry name" value="EFFLUX RND TRANSPORTER PERIPLASMIC ADAPTOR SUBUNIT"/>
    <property type="match status" value="1"/>
</dbReference>
<dbReference type="NCBIfam" id="TIGR01730">
    <property type="entry name" value="RND_mfp"/>
    <property type="match status" value="1"/>
</dbReference>
<evidence type="ECO:0000259" key="3">
    <source>
        <dbReference type="Pfam" id="PF25876"/>
    </source>
</evidence>
<comment type="caution">
    <text evidence="6">The sequence shown here is derived from an EMBL/GenBank/DDBJ whole genome shotgun (WGS) entry which is preliminary data.</text>
</comment>